<feature type="transmembrane region" description="Helical" evidence="7">
    <location>
        <begin position="516"/>
        <end position="539"/>
    </location>
</feature>
<evidence type="ECO:0000256" key="1">
    <source>
        <dbReference type="ARBA" id="ARBA00004141"/>
    </source>
</evidence>
<keyword evidence="6 7" id="KW-0472">Membrane</keyword>
<feature type="transmembrane region" description="Helical" evidence="7">
    <location>
        <begin position="95"/>
        <end position="119"/>
    </location>
</feature>
<evidence type="ECO:0000256" key="2">
    <source>
        <dbReference type="ARBA" id="ARBA00010276"/>
    </source>
</evidence>
<dbReference type="InterPro" id="IPR045035">
    <property type="entry name" value="YSL-like"/>
</dbReference>
<dbReference type="Pfam" id="PF03169">
    <property type="entry name" value="OPT"/>
    <property type="match status" value="2"/>
</dbReference>
<dbReference type="ExpressionAtlas" id="A0A3L6DL77">
    <property type="expression patterns" value="baseline"/>
</dbReference>
<dbReference type="AlphaFoldDB" id="A0A3L6DL77"/>
<proteinExistence type="inferred from homology"/>
<reference evidence="8" key="1">
    <citation type="journal article" date="2018" name="Nat. Genet.">
        <title>Extensive intraspecific gene order and gene structural variations between Mo17 and other maize genomes.</title>
        <authorList>
            <person name="Sun S."/>
            <person name="Zhou Y."/>
            <person name="Chen J."/>
            <person name="Shi J."/>
            <person name="Zhao H."/>
            <person name="Zhao H."/>
            <person name="Song W."/>
            <person name="Zhang M."/>
            <person name="Cui Y."/>
            <person name="Dong X."/>
            <person name="Liu H."/>
            <person name="Ma X."/>
            <person name="Jiao Y."/>
            <person name="Wang B."/>
            <person name="Wei X."/>
            <person name="Stein J.C."/>
            <person name="Glaubitz J.C."/>
            <person name="Lu F."/>
            <person name="Yu G."/>
            <person name="Liang C."/>
            <person name="Fengler K."/>
            <person name="Li B."/>
            <person name="Rafalski A."/>
            <person name="Schnable P.S."/>
            <person name="Ware D.H."/>
            <person name="Buckler E.S."/>
            <person name="Lai J."/>
        </authorList>
    </citation>
    <scope>NUCLEOTIDE SEQUENCE [LARGE SCALE GENOMIC DNA]</scope>
    <source>
        <tissue evidence="8">Seedling</tissue>
    </source>
</reference>
<feature type="transmembrane region" description="Helical" evidence="7">
    <location>
        <begin position="546"/>
        <end position="566"/>
    </location>
</feature>
<feature type="transmembrane region" description="Helical" evidence="7">
    <location>
        <begin position="24"/>
        <end position="44"/>
    </location>
</feature>
<dbReference type="Proteomes" id="UP000251960">
    <property type="component" value="Chromosome 8"/>
</dbReference>
<evidence type="ECO:0000256" key="6">
    <source>
        <dbReference type="ARBA" id="ARBA00023136"/>
    </source>
</evidence>
<evidence type="ECO:0000256" key="5">
    <source>
        <dbReference type="ARBA" id="ARBA00022989"/>
    </source>
</evidence>
<accession>A0A3L6DL77</accession>
<feature type="transmembrane region" description="Helical" evidence="7">
    <location>
        <begin position="416"/>
        <end position="433"/>
    </location>
</feature>
<evidence type="ECO:0000256" key="3">
    <source>
        <dbReference type="ARBA" id="ARBA00022448"/>
    </source>
</evidence>
<feature type="transmembrane region" description="Helical" evidence="7">
    <location>
        <begin position="324"/>
        <end position="344"/>
    </location>
</feature>
<comment type="subcellular location">
    <subcellularLocation>
        <location evidence="1">Membrane</location>
        <topology evidence="1">Multi-pass membrane protein</topology>
    </subcellularLocation>
</comment>
<dbReference type="GO" id="GO:0016020">
    <property type="term" value="C:membrane"/>
    <property type="evidence" value="ECO:0007669"/>
    <property type="project" value="UniProtKB-SubCell"/>
</dbReference>
<protein>
    <submittedName>
        <fullName evidence="8">Putative metal-nicotianamine transporter YSL3</fullName>
    </submittedName>
</protein>
<keyword evidence="5 7" id="KW-1133">Transmembrane helix</keyword>
<dbReference type="EMBL" id="NCVQ01000009">
    <property type="protein sequence ID" value="PWZ09402.1"/>
    <property type="molecule type" value="Genomic_DNA"/>
</dbReference>
<sequence length="603" mass="65628">MDATIGESAPSVERAFEGQPHPGFWGLVTPRSMAVAVVYAFVFSMVSLRIYMIVGLVGAFNMPSNILCFVTLRGLVSLLRRCGIAAAPFTRQENVFLQTSVITCVNVAVASGFATYLVAMTSDLAKSLSESPDKEDVVEDVPMGRYGLLIFFASTLGIMAMIPMVKVMILDYRLLFPTGSVVAHLINSFHTPQGAYVAKFYFDFSASWVGLGMIVPHVVNFGLLFGGCISGGIIYPFLQSKKGQWYHTENPSSLNGINGYKVFMGLTMVVTEGIYNFITLMTVLLLDFYNKKKENDSGVSKYMLKHPSLNYDDRKRLEVFLDNHIPIIGGVVGYIVIGTINTYVTGLTDWSVSTTYCKVVLFIIAAWIAKPGAVIAGLVACGLALISLNVSCQAMQDLRTGYMTLTSPRVVVAGHMYGVLIASVINPLIYLFFKAHARKSGPLGTKNSIYPCPSAAVYRAIALLSTGGVKELPKHCFTFCFITIFLTVTVETIRLVSQRKDWKVQHYIPCMTAIALPFLVGPTFTIDFALGSVVLMLWTKVNRQSAALLSSAVAAGLVCGDGIWYLPSSLLGFFNVDPPICMRFLASGKPAEMADAFLSTLGT</sequence>
<name>A0A3L6DL77_MAIZE</name>
<evidence type="ECO:0000256" key="7">
    <source>
        <dbReference type="SAM" id="Phobius"/>
    </source>
</evidence>
<gene>
    <name evidence="8" type="primary">YSL3_0</name>
    <name evidence="8" type="ORF">Zm00014a_012308</name>
</gene>
<keyword evidence="4 7" id="KW-0812">Transmembrane</keyword>
<feature type="transmembrane region" description="Helical" evidence="7">
    <location>
        <begin position="476"/>
        <end position="496"/>
    </location>
</feature>
<dbReference type="InterPro" id="IPR004813">
    <property type="entry name" value="OPT"/>
</dbReference>
<organism evidence="8">
    <name type="scientific">Zea mays</name>
    <name type="common">Maize</name>
    <dbReference type="NCBI Taxonomy" id="4577"/>
    <lineage>
        <taxon>Eukaryota</taxon>
        <taxon>Viridiplantae</taxon>
        <taxon>Streptophyta</taxon>
        <taxon>Embryophyta</taxon>
        <taxon>Tracheophyta</taxon>
        <taxon>Spermatophyta</taxon>
        <taxon>Magnoliopsida</taxon>
        <taxon>Liliopsida</taxon>
        <taxon>Poales</taxon>
        <taxon>Poaceae</taxon>
        <taxon>PACMAD clade</taxon>
        <taxon>Panicoideae</taxon>
        <taxon>Andropogonodae</taxon>
        <taxon>Andropogoneae</taxon>
        <taxon>Tripsacinae</taxon>
        <taxon>Zea</taxon>
    </lineage>
</organism>
<evidence type="ECO:0000256" key="4">
    <source>
        <dbReference type="ARBA" id="ARBA00022692"/>
    </source>
</evidence>
<comment type="caution">
    <text evidence="8">The sequence shown here is derived from an EMBL/GenBank/DDBJ whole genome shotgun (WGS) entry which is preliminary data.</text>
</comment>
<evidence type="ECO:0000313" key="8">
    <source>
        <dbReference type="EMBL" id="PWZ09402.1"/>
    </source>
</evidence>
<dbReference type="GO" id="GO:0035673">
    <property type="term" value="F:oligopeptide transmembrane transporter activity"/>
    <property type="evidence" value="ECO:0007669"/>
    <property type="project" value="InterPro"/>
</dbReference>
<dbReference type="PANTHER" id="PTHR31645:SF81">
    <property type="entry name" value="METAL-NICOTIANAMINE TRANSPORTER YSL7"/>
    <property type="match status" value="1"/>
</dbReference>
<feature type="transmembrane region" description="Helical" evidence="7">
    <location>
        <begin position="262"/>
        <end position="286"/>
    </location>
</feature>
<dbReference type="PANTHER" id="PTHR31645">
    <property type="entry name" value="OLIGOPEPTIDE TRANSPORTER YGL114W-RELATED"/>
    <property type="match status" value="1"/>
</dbReference>
<feature type="transmembrane region" description="Helical" evidence="7">
    <location>
        <begin position="218"/>
        <end position="238"/>
    </location>
</feature>
<feature type="transmembrane region" description="Helical" evidence="7">
    <location>
        <begin position="50"/>
        <end position="75"/>
    </location>
</feature>
<feature type="transmembrane region" description="Helical" evidence="7">
    <location>
        <begin position="146"/>
        <end position="165"/>
    </location>
</feature>
<keyword evidence="3" id="KW-0813">Transport</keyword>
<comment type="similarity">
    <text evidence="2">Belongs to the YSL (TC 2.A.67.2) family.</text>
</comment>
<dbReference type="SMR" id="A0A3L6DL77"/>